<organism evidence="1 2">
    <name type="scientific">Caballeronia sordidicola</name>
    <name type="common">Burkholderia sordidicola</name>
    <dbReference type="NCBI Taxonomy" id="196367"/>
    <lineage>
        <taxon>Bacteria</taxon>
        <taxon>Pseudomonadati</taxon>
        <taxon>Pseudomonadota</taxon>
        <taxon>Betaproteobacteria</taxon>
        <taxon>Burkholderiales</taxon>
        <taxon>Burkholderiaceae</taxon>
        <taxon>Caballeronia</taxon>
    </lineage>
</organism>
<sequence length="152" mass="16708">MRGTNTPPQFSPAFGYETRTQHEAFSSPVFSLSQCMRTFTRFNWSVKTSSPDGPTTVAVWVGMTGLRWSKGLRNGTVRRCASTMVMKKPVLPSAALIFAVWSAGSKLARTESTFAFRLCGKSTAPRETGRLFSMTHCIASTANCRSWTLPPS</sequence>
<evidence type="ECO:0000313" key="1">
    <source>
        <dbReference type="EMBL" id="SAL43167.1"/>
    </source>
</evidence>
<accession>A0A158HGB1</accession>
<dbReference type="EMBL" id="FCOC02000016">
    <property type="protein sequence ID" value="SAL43167.1"/>
    <property type="molecule type" value="Genomic_DNA"/>
</dbReference>
<protein>
    <submittedName>
        <fullName evidence="1">Uncharacterized protein</fullName>
    </submittedName>
</protein>
<name>A0A158HGB1_CABSO</name>
<dbReference type="AlphaFoldDB" id="A0A158HGB1"/>
<gene>
    <name evidence="1" type="ORF">AWB64_04594</name>
</gene>
<dbReference type="Proteomes" id="UP000054893">
    <property type="component" value="Unassembled WGS sequence"/>
</dbReference>
<proteinExistence type="predicted"/>
<evidence type="ECO:0000313" key="2">
    <source>
        <dbReference type="Proteomes" id="UP000054893"/>
    </source>
</evidence>
<reference evidence="1 2" key="1">
    <citation type="submission" date="2016-01" db="EMBL/GenBank/DDBJ databases">
        <authorList>
            <person name="Oliw E.H."/>
        </authorList>
    </citation>
    <scope>NUCLEOTIDE SEQUENCE [LARGE SCALE GENOMIC DNA]</scope>
    <source>
        <strain evidence="1">LMG 22029</strain>
    </source>
</reference>